<keyword evidence="3" id="KW-1185">Reference proteome</keyword>
<proteinExistence type="predicted"/>
<comment type="caution">
    <text evidence="2">The sequence shown here is derived from an EMBL/GenBank/DDBJ whole genome shotgun (WGS) entry which is preliminary data.</text>
</comment>
<protein>
    <submittedName>
        <fullName evidence="2">Uncharacterized protein</fullName>
    </submittedName>
</protein>
<dbReference type="Proteomes" id="UP000244817">
    <property type="component" value="Unassembled WGS sequence"/>
</dbReference>
<dbReference type="AlphaFoldDB" id="A0A2T7FYL4"/>
<gene>
    <name evidence="2" type="ORF">DC363_05080</name>
</gene>
<sequence>MKAAAILCAALLPGVALAECDMTGTTLVEVNAAQWINIANAVDLDPNDLRAATGTVRGVLTDLNRDGAPELCVDYDTTLTCSNGVAVCAHAILAGPHFERVLFHDAGHVLRVASSPAPTWAALSMESTYSNGEIALTILTYQNDAYHSAGQVVIGQR</sequence>
<evidence type="ECO:0000313" key="3">
    <source>
        <dbReference type="Proteomes" id="UP000244817"/>
    </source>
</evidence>
<organism evidence="2 3">
    <name type="scientific">Thalassorhabdomicrobium marinisediminis</name>
    <dbReference type="NCBI Taxonomy" id="2170577"/>
    <lineage>
        <taxon>Bacteria</taxon>
        <taxon>Pseudomonadati</taxon>
        <taxon>Pseudomonadota</taxon>
        <taxon>Alphaproteobacteria</taxon>
        <taxon>Rhodobacterales</taxon>
        <taxon>Paracoccaceae</taxon>
        <taxon>Thalassorhabdomicrobium</taxon>
    </lineage>
</organism>
<feature type="chain" id="PRO_5015483270" evidence="1">
    <location>
        <begin position="19"/>
        <end position="157"/>
    </location>
</feature>
<evidence type="ECO:0000313" key="2">
    <source>
        <dbReference type="EMBL" id="PVA07228.1"/>
    </source>
</evidence>
<accession>A0A2T7FYL4</accession>
<dbReference type="EMBL" id="QCYG01000003">
    <property type="protein sequence ID" value="PVA07228.1"/>
    <property type="molecule type" value="Genomic_DNA"/>
</dbReference>
<feature type="signal peptide" evidence="1">
    <location>
        <begin position="1"/>
        <end position="18"/>
    </location>
</feature>
<evidence type="ECO:0000256" key="1">
    <source>
        <dbReference type="SAM" id="SignalP"/>
    </source>
</evidence>
<reference evidence="2 3" key="1">
    <citation type="submission" date="2018-04" db="EMBL/GenBank/DDBJ databases">
        <title>Pelagivirga bohaiensis gen. nov., sp. nov., a bacterium isolated from the Bohai Sea.</title>
        <authorList>
            <person name="Ji X."/>
        </authorList>
    </citation>
    <scope>NUCLEOTIDE SEQUENCE [LARGE SCALE GENOMIC DNA]</scope>
    <source>
        <strain evidence="2 3">BH-SD16</strain>
    </source>
</reference>
<name>A0A2T7FYL4_9RHOB</name>
<keyword evidence="1" id="KW-0732">Signal</keyword>